<dbReference type="PROSITE" id="PS51257">
    <property type="entry name" value="PROKAR_LIPOPROTEIN"/>
    <property type="match status" value="1"/>
</dbReference>
<gene>
    <name evidence="2" type="ORF">HHL17_05165</name>
</gene>
<dbReference type="PANTHER" id="PTHR41339">
    <property type="entry name" value="LIPL48"/>
    <property type="match status" value="1"/>
</dbReference>
<comment type="caution">
    <text evidence="2">The sequence shown here is derived from an EMBL/GenBank/DDBJ whole genome shotgun (WGS) entry which is preliminary data.</text>
</comment>
<sequence length="472" mass="48784">MNKKPLAVTLMSAATVLGMMLGTSCKKDNVVNNDRAVVAGGPSGASGTCGDSTITGVITSNITLKSCKIYKLDGLVYVANNAVVTVEPGTVIKGIKGIPADPNVPGSGTPGGGLIVTRGAKLIADGTDTNPIIFTSNEAAPQSGDWGGVVLLGKAPTNHAGAVLVEGITGTPPADATYGGPANNVPTDNSGTLRYVRIEYAGYELAPDNELNGLTLAGVGNGTILDFVEVYKSKDDAFEFFGGTVNASHLVAIDALDDMFDTDNGYSGKIEYALGVSDPNRADKSQSNGFESDNNAGGDAVTPYTHPTYNFITIIGQPTAAAASITNGLPSTIGKYGRAAHLRRNAEFVINNSIFLGFNYGISLDTQKPATGANTKTKYDAGTSTLTNNFVHAYVFPFSTEINFTSFAAFTPAGTTNRGYTNTDPNVNIKLTAPFAATRAIGNYVPTSLSVAKAAGAFPTGNTTWANGWTIL</sequence>
<accession>A0A848GFR7</accession>
<dbReference type="RefSeq" id="WP_169223696.1">
    <property type="nucleotide sequence ID" value="NZ_JABBGC010000001.1"/>
</dbReference>
<feature type="compositionally biased region" description="Polar residues" evidence="1">
    <location>
        <begin position="285"/>
        <end position="295"/>
    </location>
</feature>
<proteinExistence type="predicted"/>
<keyword evidence="3" id="KW-1185">Reference proteome</keyword>
<name>A0A848GFR7_9BACT</name>
<reference evidence="2 3" key="1">
    <citation type="submission" date="2020-04" db="EMBL/GenBank/DDBJ databases">
        <title>Chitinophaga sp. G-6-1-13 sp. nov., isolated from soil.</title>
        <authorList>
            <person name="Dahal R.H."/>
            <person name="Chaudhary D.K."/>
        </authorList>
    </citation>
    <scope>NUCLEOTIDE SEQUENCE [LARGE SCALE GENOMIC DNA]</scope>
    <source>
        <strain evidence="2 3">G-6-1-13</strain>
    </source>
</reference>
<dbReference type="Proteomes" id="UP000583266">
    <property type="component" value="Unassembled WGS sequence"/>
</dbReference>
<feature type="region of interest" description="Disordered" evidence="1">
    <location>
        <begin position="277"/>
        <end position="299"/>
    </location>
</feature>
<evidence type="ECO:0000313" key="3">
    <source>
        <dbReference type="Proteomes" id="UP000583266"/>
    </source>
</evidence>
<evidence type="ECO:0000313" key="2">
    <source>
        <dbReference type="EMBL" id="NML36581.1"/>
    </source>
</evidence>
<protein>
    <submittedName>
        <fullName evidence="2">Uncharacterized protein</fullName>
    </submittedName>
</protein>
<evidence type="ECO:0000256" key="1">
    <source>
        <dbReference type="SAM" id="MobiDB-lite"/>
    </source>
</evidence>
<organism evidence="2 3">
    <name type="scientific">Chitinophaga fulva</name>
    <dbReference type="NCBI Taxonomy" id="2728842"/>
    <lineage>
        <taxon>Bacteria</taxon>
        <taxon>Pseudomonadati</taxon>
        <taxon>Bacteroidota</taxon>
        <taxon>Chitinophagia</taxon>
        <taxon>Chitinophagales</taxon>
        <taxon>Chitinophagaceae</taxon>
        <taxon>Chitinophaga</taxon>
    </lineage>
</organism>
<dbReference type="EMBL" id="JABBGC010000001">
    <property type="protein sequence ID" value="NML36581.1"/>
    <property type="molecule type" value="Genomic_DNA"/>
</dbReference>
<dbReference type="PANTHER" id="PTHR41339:SF1">
    <property type="entry name" value="SECRETED PROTEIN"/>
    <property type="match status" value="1"/>
</dbReference>
<dbReference type="AlphaFoldDB" id="A0A848GFR7"/>